<dbReference type="RefSeq" id="WP_190261334.1">
    <property type="nucleotide sequence ID" value="NZ_CP053923.1"/>
</dbReference>
<accession>A0A7H1N586</accession>
<organism evidence="1 2">
    <name type="scientific">Defluviicoccus vanus</name>
    <dbReference type="NCBI Taxonomy" id="111831"/>
    <lineage>
        <taxon>Bacteria</taxon>
        <taxon>Pseudomonadati</taxon>
        <taxon>Pseudomonadota</taxon>
        <taxon>Alphaproteobacteria</taxon>
        <taxon>Rhodospirillales</taxon>
        <taxon>Rhodospirillaceae</taxon>
        <taxon>Defluviicoccus</taxon>
    </lineage>
</organism>
<dbReference type="SUPFAM" id="SSF48576">
    <property type="entry name" value="Terpenoid synthases"/>
    <property type="match status" value="1"/>
</dbReference>
<dbReference type="KEGG" id="dvn:HQ394_18070"/>
<dbReference type="Proteomes" id="UP000516369">
    <property type="component" value="Chromosome"/>
</dbReference>
<evidence type="ECO:0000313" key="2">
    <source>
        <dbReference type="Proteomes" id="UP000516369"/>
    </source>
</evidence>
<dbReference type="PANTHER" id="PTHR31480">
    <property type="entry name" value="BIFUNCTIONAL LYCOPENE CYCLASE/PHYTOENE SYNTHASE"/>
    <property type="match status" value="1"/>
</dbReference>
<dbReference type="GO" id="GO:0016765">
    <property type="term" value="F:transferase activity, transferring alkyl or aryl (other than methyl) groups"/>
    <property type="evidence" value="ECO:0007669"/>
    <property type="project" value="UniProtKB-ARBA"/>
</dbReference>
<dbReference type="Pfam" id="PF00494">
    <property type="entry name" value="SQS_PSY"/>
    <property type="match status" value="1"/>
</dbReference>
<proteinExistence type="predicted"/>
<keyword evidence="2" id="KW-1185">Reference proteome</keyword>
<protein>
    <submittedName>
        <fullName evidence="1">Squalene/phytoene synthase family protein</fullName>
    </submittedName>
</protein>
<gene>
    <name evidence="1" type="ORF">HQ394_18070</name>
</gene>
<dbReference type="InterPro" id="IPR008949">
    <property type="entry name" value="Isoprenoid_synthase_dom_sf"/>
</dbReference>
<dbReference type="EMBL" id="CP053923">
    <property type="protein sequence ID" value="QNT70872.1"/>
    <property type="molecule type" value="Genomic_DNA"/>
</dbReference>
<dbReference type="Gene3D" id="1.10.600.10">
    <property type="entry name" value="Farnesyl Diphosphate Synthase"/>
    <property type="match status" value="1"/>
</dbReference>
<name>A0A7H1N586_9PROT</name>
<dbReference type="InterPro" id="IPR002060">
    <property type="entry name" value="Squ/phyt_synthse"/>
</dbReference>
<evidence type="ECO:0000313" key="1">
    <source>
        <dbReference type="EMBL" id="QNT70872.1"/>
    </source>
</evidence>
<sequence>MTRAELSYCADQVERFDNDRYLCAAYAAPARREGLLSLFAFNLEIARIREQVREPLLGQIRLQWWRETIEQIYLGATPSHPVAASLTHTVRSFDLTANHFERYLEGRERDLEAAAPDDLAALESYAEQTAASLSALTLQVLGCGGDEATATAMRHVAIAWALIGLLRAVPFHARARRVYLPTALNRRAGLDVFALFEKGSVPGLSQVVEAVATVAWEHLKAARAQRSGIARNALPALLVATLADHYLAQLRRCNYDPFDRLVGERSRTILLRVAFNASLGRF</sequence>
<reference evidence="1 2" key="1">
    <citation type="submission" date="2020-05" db="EMBL/GenBank/DDBJ databases">
        <title>Complete closed genome sequence of Defluviicoccus vanus.</title>
        <authorList>
            <person name="Bessarab I."/>
            <person name="Arumugam K."/>
            <person name="Maszenan A.M."/>
            <person name="Seviour R.J."/>
            <person name="Williams R.B."/>
        </authorList>
    </citation>
    <scope>NUCLEOTIDE SEQUENCE [LARGE SCALE GENOMIC DNA]</scope>
    <source>
        <strain evidence="1 2">Ben 114</strain>
    </source>
</reference>
<dbReference type="AlphaFoldDB" id="A0A7H1N586"/>